<keyword evidence="3" id="KW-0414">Isoprene biosynthesis</keyword>
<keyword evidence="1 3" id="KW-0808">Transferase</keyword>
<keyword evidence="6" id="KW-1185">Reference proteome</keyword>
<evidence type="ECO:0000313" key="5">
    <source>
        <dbReference type="EMBL" id="UOR04630.1"/>
    </source>
</evidence>
<gene>
    <name evidence="3" type="primary">ispD</name>
    <name evidence="5" type="ORF">MUN82_16980</name>
</gene>
<dbReference type="InterPro" id="IPR050088">
    <property type="entry name" value="IspD/TarI_cytidylyltransf_bact"/>
</dbReference>
<dbReference type="Pfam" id="PF01128">
    <property type="entry name" value="IspD"/>
    <property type="match status" value="1"/>
</dbReference>
<proteinExistence type="inferred from homology"/>
<dbReference type="PANTHER" id="PTHR32125:SF4">
    <property type="entry name" value="2-C-METHYL-D-ERYTHRITOL 4-PHOSPHATE CYTIDYLYLTRANSFERASE, CHLOROPLASTIC"/>
    <property type="match status" value="1"/>
</dbReference>
<feature type="site" description="Transition state stabilizer" evidence="3">
    <location>
        <position position="53"/>
    </location>
</feature>
<evidence type="ECO:0000256" key="4">
    <source>
        <dbReference type="SAM" id="MobiDB-lite"/>
    </source>
</evidence>
<dbReference type="AlphaFoldDB" id="A0A8T9SWT6"/>
<comment type="function">
    <text evidence="3">Catalyzes the formation of 4-diphosphocytidyl-2-C-methyl-D-erythritol from CTP and 2-C-methyl-D-erythritol 4-phosphate (MEP).</text>
</comment>
<dbReference type="KEGG" id="haei:MUN82_16980"/>
<dbReference type="Gene3D" id="3.90.550.10">
    <property type="entry name" value="Spore Coat Polysaccharide Biosynthesis Protein SpsA, Chain A"/>
    <property type="match status" value="1"/>
</dbReference>
<feature type="site" description="Positions MEP for the nucleophilic attack" evidence="3">
    <location>
        <position position="238"/>
    </location>
</feature>
<dbReference type="PANTHER" id="PTHR32125">
    <property type="entry name" value="2-C-METHYL-D-ERYTHRITOL 4-PHOSPHATE CYTIDYLYLTRANSFERASE, CHLOROPLASTIC"/>
    <property type="match status" value="1"/>
</dbReference>
<dbReference type="InterPro" id="IPR001228">
    <property type="entry name" value="IspD"/>
</dbReference>
<sequence length="256" mass="28173">MTGVFYFRYPTSSMPDDNQDPKTQSNQDLRETPRFAILVAGGSGTRMGAAKPKQFLDLLGEPVLLHTLRRFSETPLRVQQCVVVLPAEQFSTWHQLCAEHRVQLPHAVVAGGATRWASVRNGLAYLADQSSGTVAVHDGVRPLVPASVIEECFATAEAHGTAVAAVVPKDSVRNLSQQGSYALDRARLRLVQTPQCFELELLRRAYQLPELPTFTDDASVVEDLHPIQLVSGDYRNLKITTPEDLLLAEAILRSTT</sequence>
<evidence type="ECO:0000256" key="1">
    <source>
        <dbReference type="ARBA" id="ARBA00022679"/>
    </source>
</evidence>
<dbReference type="SUPFAM" id="SSF53448">
    <property type="entry name" value="Nucleotide-diphospho-sugar transferases"/>
    <property type="match status" value="1"/>
</dbReference>
<dbReference type="EMBL" id="CP095053">
    <property type="protein sequence ID" value="UOR04630.1"/>
    <property type="molecule type" value="Genomic_DNA"/>
</dbReference>
<comment type="similarity">
    <text evidence="3">Belongs to the IspD/TarI cytidylyltransferase family. IspD subfamily.</text>
</comment>
<evidence type="ECO:0000313" key="6">
    <source>
        <dbReference type="Proteomes" id="UP000829925"/>
    </source>
</evidence>
<evidence type="ECO:0000256" key="2">
    <source>
        <dbReference type="ARBA" id="ARBA00022695"/>
    </source>
</evidence>
<feature type="compositionally biased region" description="Polar residues" evidence="4">
    <location>
        <begin position="10"/>
        <end position="27"/>
    </location>
</feature>
<dbReference type="NCBIfam" id="TIGR00453">
    <property type="entry name" value="ispD"/>
    <property type="match status" value="1"/>
</dbReference>
<dbReference type="EC" id="2.7.7.60" evidence="3"/>
<feature type="region of interest" description="Disordered" evidence="4">
    <location>
        <begin position="9"/>
        <end position="28"/>
    </location>
</feature>
<dbReference type="GO" id="GO:0019288">
    <property type="term" value="P:isopentenyl diphosphate biosynthetic process, methylerythritol 4-phosphate pathway"/>
    <property type="evidence" value="ECO:0007669"/>
    <property type="project" value="UniProtKB-UniRule"/>
</dbReference>
<comment type="catalytic activity">
    <reaction evidence="3">
        <text>2-C-methyl-D-erythritol 4-phosphate + CTP + H(+) = 4-CDP-2-C-methyl-D-erythritol + diphosphate</text>
        <dbReference type="Rhea" id="RHEA:13429"/>
        <dbReference type="ChEBI" id="CHEBI:15378"/>
        <dbReference type="ChEBI" id="CHEBI:33019"/>
        <dbReference type="ChEBI" id="CHEBI:37563"/>
        <dbReference type="ChEBI" id="CHEBI:57823"/>
        <dbReference type="ChEBI" id="CHEBI:58262"/>
        <dbReference type="EC" id="2.7.7.60"/>
    </reaction>
</comment>
<organism evidence="5 6">
    <name type="scientific">Hymenobacter aerilatus</name>
    <dbReference type="NCBI Taxonomy" id="2932251"/>
    <lineage>
        <taxon>Bacteria</taxon>
        <taxon>Pseudomonadati</taxon>
        <taxon>Bacteroidota</taxon>
        <taxon>Cytophagia</taxon>
        <taxon>Cytophagales</taxon>
        <taxon>Hymenobacteraceae</taxon>
        <taxon>Hymenobacter</taxon>
    </lineage>
</organism>
<dbReference type="InterPro" id="IPR034683">
    <property type="entry name" value="IspD/TarI"/>
</dbReference>
<dbReference type="CDD" id="cd02516">
    <property type="entry name" value="CDP-ME_synthetase"/>
    <property type="match status" value="1"/>
</dbReference>
<evidence type="ECO:0000256" key="3">
    <source>
        <dbReference type="HAMAP-Rule" id="MF_00108"/>
    </source>
</evidence>
<dbReference type="GO" id="GO:0050518">
    <property type="term" value="F:2-C-methyl-D-erythritol 4-phosphate cytidylyltransferase activity"/>
    <property type="evidence" value="ECO:0007669"/>
    <property type="project" value="UniProtKB-UniRule"/>
</dbReference>
<dbReference type="HAMAP" id="MF_00108">
    <property type="entry name" value="IspD"/>
    <property type="match status" value="1"/>
</dbReference>
<comment type="pathway">
    <text evidence="3">Isoprenoid biosynthesis; isopentenyl diphosphate biosynthesis via DXP pathway; isopentenyl diphosphate from 1-deoxy-D-xylulose 5-phosphate: step 2/6.</text>
</comment>
<protein>
    <recommendedName>
        <fullName evidence="3">2-C-methyl-D-erythritol 4-phosphate cytidylyltransferase</fullName>
        <ecNumber evidence="3">2.7.7.60</ecNumber>
    </recommendedName>
    <alternativeName>
        <fullName evidence="3">4-diphosphocytidyl-2C-methyl-D-erythritol synthase</fullName>
    </alternativeName>
    <alternativeName>
        <fullName evidence="3">MEP cytidylyltransferase</fullName>
        <shortName evidence="3">MCT</shortName>
    </alternativeName>
</protein>
<accession>A0A8T9SWT6</accession>
<name>A0A8T9SWT6_9BACT</name>
<dbReference type="InterPro" id="IPR029044">
    <property type="entry name" value="Nucleotide-diphossugar_trans"/>
</dbReference>
<dbReference type="NCBIfam" id="NF001186">
    <property type="entry name" value="PRK00155.2-3"/>
    <property type="match status" value="1"/>
</dbReference>
<reference evidence="5 6" key="1">
    <citation type="submission" date="2022-04" db="EMBL/GenBank/DDBJ databases">
        <title>Hymenobacter sp. isolated from the air.</title>
        <authorList>
            <person name="Won M."/>
            <person name="Lee C.-M."/>
            <person name="Woen H.-Y."/>
            <person name="Kwon S.-W."/>
        </authorList>
    </citation>
    <scope>NUCLEOTIDE SEQUENCE [LARGE SCALE GENOMIC DNA]</scope>
    <source>
        <strain evidence="6">5413 J-13</strain>
    </source>
</reference>
<keyword evidence="2 3" id="KW-0548">Nucleotidyltransferase</keyword>
<feature type="site" description="Transition state stabilizer" evidence="3">
    <location>
        <position position="46"/>
    </location>
</feature>
<feature type="site" description="Positions MEP for the nucleophilic attack" evidence="3">
    <location>
        <position position="185"/>
    </location>
</feature>
<dbReference type="FunFam" id="3.90.550.10:FF:000003">
    <property type="entry name" value="2-C-methyl-D-erythritol 4-phosphate cytidylyltransferase"/>
    <property type="match status" value="1"/>
</dbReference>
<dbReference type="RefSeq" id="WP_245092384.1">
    <property type="nucleotide sequence ID" value="NZ_CP095053.1"/>
</dbReference>
<dbReference type="Proteomes" id="UP000829925">
    <property type="component" value="Chromosome"/>
</dbReference>